<dbReference type="AlphaFoldDB" id="A0AA36H9U1"/>
<name>A0AA36H9U1_CYLNA</name>
<dbReference type="EMBL" id="CATQJL010000316">
    <property type="protein sequence ID" value="CAJ0606759.1"/>
    <property type="molecule type" value="Genomic_DNA"/>
</dbReference>
<proteinExistence type="predicted"/>
<sequence length="186" mass="21297">MSTTPANKRDLEFKVLRQRRAFASYLHERYNWLPQPAHCSALVTKFASATKTEPLQSHKEKNFCFCISMREFLCALTPNTCEFADTPWKPGTTDTQRKPRIHVKGSATEHLASCQPPVLGILRETLLGISVIEDCIEVWRRFVGCQGRDNSMTMECATLKSFFTADYDDSEILFFCYLKVNPESRS</sequence>
<keyword evidence="2" id="KW-1185">Reference proteome</keyword>
<protein>
    <submittedName>
        <fullName evidence="1">Uncharacterized protein</fullName>
    </submittedName>
</protein>
<gene>
    <name evidence="1" type="ORF">CYNAS_LOCUS18742</name>
</gene>
<evidence type="ECO:0000313" key="2">
    <source>
        <dbReference type="Proteomes" id="UP001176961"/>
    </source>
</evidence>
<organism evidence="1 2">
    <name type="scientific">Cylicocyclus nassatus</name>
    <name type="common">Nematode worm</name>
    <dbReference type="NCBI Taxonomy" id="53992"/>
    <lineage>
        <taxon>Eukaryota</taxon>
        <taxon>Metazoa</taxon>
        <taxon>Ecdysozoa</taxon>
        <taxon>Nematoda</taxon>
        <taxon>Chromadorea</taxon>
        <taxon>Rhabditida</taxon>
        <taxon>Rhabditina</taxon>
        <taxon>Rhabditomorpha</taxon>
        <taxon>Strongyloidea</taxon>
        <taxon>Strongylidae</taxon>
        <taxon>Cylicocyclus</taxon>
    </lineage>
</organism>
<evidence type="ECO:0000313" key="1">
    <source>
        <dbReference type="EMBL" id="CAJ0606759.1"/>
    </source>
</evidence>
<accession>A0AA36H9U1</accession>
<reference evidence="1" key="1">
    <citation type="submission" date="2023-07" db="EMBL/GenBank/DDBJ databases">
        <authorList>
            <consortium name="CYATHOMIX"/>
        </authorList>
    </citation>
    <scope>NUCLEOTIDE SEQUENCE</scope>
    <source>
        <strain evidence="1">N/A</strain>
    </source>
</reference>
<comment type="caution">
    <text evidence="1">The sequence shown here is derived from an EMBL/GenBank/DDBJ whole genome shotgun (WGS) entry which is preliminary data.</text>
</comment>
<dbReference type="Proteomes" id="UP001176961">
    <property type="component" value="Unassembled WGS sequence"/>
</dbReference>